<sequence>MHLNPDKGRHHRLSVPVLENGRATLYWDRSVITDRTIVANKSYIVLTDRSKCQAVLVDITIPHDENLVKAEKEKLSKYLDLAHEEKNSFLNYNVSCILTLPPYQRQGYGRLLIDFSK</sequence>
<evidence type="ECO:0000313" key="2">
    <source>
        <dbReference type="Proteomes" id="UP001064048"/>
    </source>
</evidence>
<gene>
    <name evidence="1" type="ORF">MSG28_006527</name>
</gene>
<reference evidence="1 2" key="1">
    <citation type="journal article" date="2022" name="Genome Biol. Evol.">
        <title>The Spruce Budworm Genome: Reconstructing the Evolutionary History of Antifreeze Proteins.</title>
        <authorList>
            <person name="Beliveau C."/>
            <person name="Gagne P."/>
            <person name="Picq S."/>
            <person name="Vernygora O."/>
            <person name="Keeling C.I."/>
            <person name="Pinkney K."/>
            <person name="Doucet D."/>
            <person name="Wen F."/>
            <person name="Johnston J.S."/>
            <person name="Maaroufi H."/>
            <person name="Boyle B."/>
            <person name="Laroche J."/>
            <person name="Dewar K."/>
            <person name="Juretic N."/>
            <person name="Blackburn G."/>
            <person name="Nisole A."/>
            <person name="Brunet B."/>
            <person name="Brandao M."/>
            <person name="Lumley L."/>
            <person name="Duan J."/>
            <person name="Quan G."/>
            <person name="Lucarotti C.J."/>
            <person name="Roe A.D."/>
            <person name="Sperling F.A.H."/>
            <person name="Levesque R.C."/>
            <person name="Cusson M."/>
        </authorList>
    </citation>
    <scope>NUCLEOTIDE SEQUENCE [LARGE SCALE GENOMIC DNA]</scope>
    <source>
        <strain evidence="1">Glfc:IPQL:Cfum</strain>
    </source>
</reference>
<organism evidence="1 2">
    <name type="scientific">Choristoneura fumiferana</name>
    <name type="common">Spruce budworm moth</name>
    <name type="synonym">Archips fumiferana</name>
    <dbReference type="NCBI Taxonomy" id="7141"/>
    <lineage>
        <taxon>Eukaryota</taxon>
        <taxon>Metazoa</taxon>
        <taxon>Ecdysozoa</taxon>
        <taxon>Arthropoda</taxon>
        <taxon>Hexapoda</taxon>
        <taxon>Insecta</taxon>
        <taxon>Pterygota</taxon>
        <taxon>Neoptera</taxon>
        <taxon>Endopterygota</taxon>
        <taxon>Lepidoptera</taxon>
        <taxon>Glossata</taxon>
        <taxon>Ditrysia</taxon>
        <taxon>Tortricoidea</taxon>
        <taxon>Tortricidae</taxon>
        <taxon>Tortricinae</taxon>
        <taxon>Choristoneura</taxon>
    </lineage>
</organism>
<comment type="caution">
    <text evidence="1">The sequence shown here is derived from an EMBL/GenBank/DDBJ whole genome shotgun (WGS) entry which is preliminary data.</text>
</comment>
<name>A0ACC0JFB9_CHOFU</name>
<accession>A0ACC0JFB9</accession>
<evidence type="ECO:0000313" key="1">
    <source>
        <dbReference type="EMBL" id="KAI8422782.1"/>
    </source>
</evidence>
<keyword evidence="2" id="KW-1185">Reference proteome</keyword>
<dbReference type="Proteomes" id="UP001064048">
    <property type="component" value="Chromosome 10"/>
</dbReference>
<dbReference type="EMBL" id="CM046110">
    <property type="protein sequence ID" value="KAI8422782.1"/>
    <property type="molecule type" value="Genomic_DNA"/>
</dbReference>
<protein>
    <submittedName>
        <fullName evidence="1">Uncharacterized protein</fullName>
    </submittedName>
</protein>
<proteinExistence type="predicted"/>